<comment type="caution">
    <text evidence="4">The sequence shown here is derived from an EMBL/GenBank/DDBJ whole genome shotgun (WGS) entry which is preliminary data.</text>
</comment>
<keyword evidence="2 4" id="KW-0012">Acyltransferase</keyword>
<reference evidence="5" key="1">
    <citation type="journal article" date="2019" name="Int. J. Syst. Evol. Microbiol.">
        <title>The Global Catalogue of Microorganisms (GCM) 10K type strain sequencing project: providing services to taxonomists for standard genome sequencing and annotation.</title>
        <authorList>
            <consortium name="The Broad Institute Genomics Platform"/>
            <consortium name="The Broad Institute Genome Sequencing Center for Infectious Disease"/>
            <person name="Wu L."/>
            <person name="Ma J."/>
        </authorList>
    </citation>
    <scope>NUCLEOTIDE SEQUENCE [LARGE SCALE GENOMIC DNA]</scope>
    <source>
        <strain evidence="5">CCUG 56401</strain>
    </source>
</reference>
<dbReference type="PANTHER" id="PTHR10434:SF11">
    <property type="entry name" value="1-ACYL-SN-GLYCEROL-3-PHOSPHATE ACYLTRANSFERASE"/>
    <property type="match status" value="1"/>
</dbReference>
<gene>
    <name evidence="4" type="ORF">ACFQ16_14915</name>
</gene>
<keyword evidence="5" id="KW-1185">Reference proteome</keyword>
<keyword evidence="1" id="KW-0808">Transferase</keyword>
<organism evidence="4 5">
    <name type="scientific">Saccharopolyspora rosea</name>
    <dbReference type="NCBI Taxonomy" id="524884"/>
    <lineage>
        <taxon>Bacteria</taxon>
        <taxon>Bacillati</taxon>
        <taxon>Actinomycetota</taxon>
        <taxon>Actinomycetes</taxon>
        <taxon>Pseudonocardiales</taxon>
        <taxon>Pseudonocardiaceae</taxon>
        <taxon>Saccharopolyspora</taxon>
    </lineage>
</organism>
<evidence type="ECO:0000256" key="2">
    <source>
        <dbReference type="ARBA" id="ARBA00023315"/>
    </source>
</evidence>
<dbReference type="SMART" id="SM00563">
    <property type="entry name" value="PlsC"/>
    <property type="match status" value="1"/>
</dbReference>
<dbReference type="InterPro" id="IPR002123">
    <property type="entry name" value="Plipid/glycerol_acylTrfase"/>
</dbReference>
<evidence type="ECO:0000313" key="5">
    <source>
        <dbReference type="Proteomes" id="UP001597018"/>
    </source>
</evidence>
<protein>
    <submittedName>
        <fullName evidence="4">Lysophospholipid acyltransferase family protein</fullName>
    </submittedName>
</protein>
<accession>A0ABW3FTD7</accession>
<dbReference type="SUPFAM" id="SSF69593">
    <property type="entry name" value="Glycerol-3-phosphate (1)-acyltransferase"/>
    <property type="match status" value="1"/>
</dbReference>
<dbReference type="Pfam" id="PF01553">
    <property type="entry name" value="Acyltransferase"/>
    <property type="match status" value="1"/>
</dbReference>
<evidence type="ECO:0000256" key="1">
    <source>
        <dbReference type="ARBA" id="ARBA00022679"/>
    </source>
</evidence>
<feature type="domain" description="Phospholipid/glycerol acyltransferase" evidence="3">
    <location>
        <begin position="57"/>
        <end position="175"/>
    </location>
</feature>
<evidence type="ECO:0000259" key="3">
    <source>
        <dbReference type="SMART" id="SM00563"/>
    </source>
</evidence>
<evidence type="ECO:0000313" key="4">
    <source>
        <dbReference type="EMBL" id="MFD0921037.1"/>
    </source>
</evidence>
<dbReference type="EMBL" id="JBHTIW010000010">
    <property type="protein sequence ID" value="MFD0921037.1"/>
    <property type="molecule type" value="Genomic_DNA"/>
</dbReference>
<dbReference type="Proteomes" id="UP001597018">
    <property type="component" value="Unassembled WGS sequence"/>
</dbReference>
<dbReference type="GO" id="GO:0016746">
    <property type="term" value="F:acyltransferase activity"/>
    <property type="evidence" value="ECO:0007669"/>
    <property type="project" value="UniProtKB-KW"/>
</dbReference>
<dbReference type="PANTHER" id="PTHR10434">
    <property type="entry name" value="1-ACYL-SN-GLYCEROL-3-PHOSPHATE ACYLTRANSFERASE"/>
    <property type="match status" value="1"/>
</dbReference>
<dbReference type="CDD" id="cd07989">
    <property type="entry name" value="LPLAT_AGPAT-like"/>
    <property type="match status" value="1"/>
</dbReference>
<dbReference type="RefSeq" id="WP_263249079.1">
    <property type="nucleotide sequence ID" value="NZ_BAABLT010000048.1"/>
</dbReference>
<proteinExistence type="predicted"/>
<name>A0ABW3FTD7_9PSEU</name>
<sequence>MAEPKSLRRARKATAEKAQGSGKFWLGLARAVFYPLSGALARARVIGLENIPAEGPALVVFNHVSHLDPVYDAVTVHRAGRIPRFLAKHTLWNVPVFRNVLVGVDQIPVYRGTSDAKKSLREAHRALERGKVLVIYPDGTITKDPQGWPMIPKVGVARLALAEDVPVIPAARWGTREIYDHYNKRFRPFPRKRVTVKFGEPLDVSAHRGGENDPQALRDVTHLIMGRVRELLGEIRGEQPPAEFYSSARSRGTDGAA</sequence>